<evidence type="ECO:0000259" key="8">
    <source>
        <dbReference type="Pfam" id="PF13873"/>
    </source>
</evidence>
<dbReference type="InParanoid" id="A0A6J2YA93"/>
<feature type="domain" description="Myb/SANT-like DNA-binding" evidence="8">
    <location>
        <begin position="10"/>
        <end position="79"/>
    </location>
</feature>
<evidence type="ECO:0000313" key="9">
    <source>
        <dbReference type="Proteomes" id="UP000504635"/>
    </source>
</evidence>
<evidence type="ECO:0000256" key="3">
    <source>
        <dbReference type="ARBA" id="ARBA00023015"/>
    </source>
</evidence>
<dbReference type="PANTHER" id="PTHR21411">
    <property type="entry name" value="APONTIC"/>
    <property type="match status" value="1"/>
</dbReference>
<evidence type="ECO:0000256" key="7">
    <source>
        <dbReference type="SAM" id="MobiDB-lite"/>
    </source>
</evidence>
<feature type="region of interest" description="Disordered" evidence="7">
    <location>
        <begin position="156"/>
        <end position="181"/>
    </location>
</feature>
<dbReference type="PANTHER" id="PTHR21411:SF0">
    <property type="entry name" value="REGULATORY PROTEIN ZESTE"/>
    <property type="match status" value="1"/>
</dbReference>
<evidence type="ECO:0000256" key="4">
    <source>
        <dbReference type="ARBA" id="ARBA00023163"/>
    </source>
</evidence>
<feature type="coiled-coil region" evidence="6">
    <location>
        <begin position="22"/>
        <end position="49"/>
    </location>
</feature>
<evidence type="ECO:0000256" key="5">
    <source>
        <dbReference type="ARBA" id="ARBA00025466"/>
    </source>
</evidence>
<reference evidence="10" key="1">
    <citation type="submission" date="2025-08" db="UniProtKB">
        <authorList>
            <consortium name="RefSeq"/>
        </authorList>
    </citation>
    <scope>IDENTIFICATION</scope>
    <source>
        <tissue evidence="10">Gonads</tissue>
    </source>
</reference>
<dbReference type="Proteomes" id="UP000504635">
    <property type="component" value="Unplaced"/>
</dbReference>
<organism evidence="9 10">
    <name type="scientific">Sitophilus oryzae</name>
    <name type="common">Rice weevil</name>
    <name type="synonym">Curculio oryzae</name>
    <dbReference type="NCBI Taxonomy" id="7048"/>
    <lineage>
        <taxon>Eukaryota</taxon>
        <taxon>Metazoa</taxon>
        <taxon>Ecdysozoa</taxon>
        <taxon>Arthropoda</taxon>
        <taxon>Hexapoda</taxon>
        <taxon>Insecta</taxon>
        <taxon>Pterygota</taxon>
        <taxon>Neoptera</taxon>
        <taxon>Endopterygota</taxon>
        <taxon>Coleoptera</taxon>
        <taxon>Polyphaga</taxon>
        <taxon>Cucujiformia</taxon>
        <taxon>Curculionidae</taxon>
        <taxon>Dryophthorinae</taxon>
        <taxon>Sitophilus</taxon>
    </lineage>
</organism>
<dbReference type="Pfam" id="PF13873">
    <property type="entry name" value="Myb_DNA-bind_5"/>
    <property type="match status" value="1"/>
</dbReference>
<keyword evidence="4" id="KW-0804">Transcription</keyword>
<evidence type="ECO:0000313" key="10">
    <source>
        <dbReference type="RefSeq" id="XP_030760793.1"/>
    </source>
</evidence>
<accession>A0A6J2YA93</accession>
<name>A0A6J2YA93_SITOR</name>
<proteinExistence type="predicted"/>
<evidence type="ECO:0000256" key="1">
    <source>
        <dbReference type="ARBA" id="ARBA00011764"/>
    </source>
</evidence>
<comment type="subunit">
    <text evidence="1">Self-associates forming complexes of several hundred monomers.</text>
</comment>
<comment type="function">
    <text evidence="5">Involved in transvection phenomena (= synapsis-dependent gene expression), where the synaptic pairing of chromosomes carrying genes with which zeste interacts influences the expression of these genes. Zeste binds to DNA and stimulates transcription from a nearby promoter.</text>
</comment>
<evidence type="ECO:0000256" key="6">
    <source>
        <dbReference type="SAM" id="Coils"/>
    </source>
</evidence>
<evidence type="ECO:0000256" key="2">
    <source>
        <dbReference type="ARBA" id="ARBA00016807"/>
    </source>
</evidence>
<keyword evidence="6" id="KW-0175">Coiled coil</keyword>
<dbReference type="AlphaFoldDB" id="A0A6J2YA93"/>
<feature type="coiled-coil region" evidence="6">
    <location>
        <begin position="213"/>
        <end position="244"/>
    </location>
</feature>
<gene>
    <name evidence="10" type="primary">LOC115885905</name>
</gene>
<dbReference type="KEGG" id="soy:115885905"/>
<sequence>MKSGSKRTAYTHNEKLLLATLVDKHKNLLEDKKNDADTVQQKQQEWERIAVEYNAQATMINVRRTAAQLKKLWNNLKYRKATTELRHQRLLTGGGPEPSDQGDPVMEAVSIAAPHAHLILPCPWDSTGVYESTYGEVPPLVSDSEIQYHHVVVDNEPKECHPSTSGIGNTAKYTDDAPKTTTTMTNPTAVVKTESGITSKHCSRVTEMLGLVTKEINLRVQTMEKRLEQEREVHILRMRIAEEQRLTVIAAQKKAEAEAELAMHKCSTN</sequence>
<dbReference type="RefSeq" id="XP_030760793.1">
    <property type="nucleotide sequence ID" value="XM_030904933.1"/>
</dbReference>
<keyword evidence="3" id="KW-0805">Transcription regulation</keyword>
<dbReference type="GeneID" id="115885905"/>
<protein>
    <recommendedName>
        <fullName evidence="2">Regulatory protein zeste</fullName>
    </recommendedName>
</protein>
<dbReference type="InterPro" id="IPR028002">
    <property type="entry name" value="Myb_DNA-bind_5"/>
</dbReference>
<keyword evidence="9" id="KW-1185">Reference proteome</keyword>
<dbReference type="OrthoDB" id="6776977at2759"/>